<evidence type="ECO:0000313" key="2">
    <source>
        <dbReference type="EMBL" id="KAK8883357.1"/>
    </source>
</evidence>
<proteinExistence type="predicted"/>
<keyword evidence="3" id="KW-1185">Reference proteome</keyword>
<dbReference type="Proteomes" id="UP001470230">
    <property type="component" value="Unassembled WGS sequence"/>
</dbReference>
<dbReference type="PANTHER" id="PTHR32059">
    <property type="entry name" value="RAB11-BINDING PROTEIN RELCH"/>
    <property type="match status" value="1"/>
</dbReference>
<accession>A0ABR2JWV6</accession>
<name>A0ABR2JWV6_9EUKA</name>
<dbReference type="InterPro" id="IPR006594">
    <property type="entry name" value="LisH"/>
</dbReference>
<dbReference type="InterPro" id="IPR016024">
    <property type="entry name" value="ARM-type_fold"/>
</dbReference>
<dbReference type="PANTHER" id="PTHR32059:SF0">
    <property type="entry name" value="RAB11-BINDING PROTEIN RELCH"/>
    <property type="match status" value="1"/>
</dbReference>
<dbReference type="InterPro" id="IPR011989">
    <property type="entry name" value="ARM-like"/>
</dbReference>
<dbReference type="InterPro" id="IPR040362">
    <property type="entry name" value="RELCH"/>
</dbReference>
<comment type="caution">
    <text evidence="2">The sequence shown here is derived from an EMBL/GenBank/DDBJ whole genome shotgun (WGS) entry which is preliminary data.</text>
</comment>
<keyword evidence="1" id="KW-0175">Coiled coil</keyword>
<evidence type="ECO:0000313" key="3">
    <source>
        <dbReference type="Proteomes" id="UP001470230"/>
    </source>
</evidence>
<reference evidence="2 3" key="1">
    <citation type="submission" date="2024-04" db="EMBL/GenBank/DDBJ databases">
        <title>Tritrichomonas musculus Genome.</title>
        <authorList>
            <person name="Alves-Ferreira E."/>
            <person name="Grigg M."/>
            <person name="Lorenzi H."/>
            <person name="Galac M."/>
        </authorList>
    </citation>
    <scope>NUCLEOTIDE SEQUENCE [LARGE SCALE GENOMIC DNA]</scope>
    <source>
        <strain evidence="2 3">EAF2021</strain>
    </source>
</reference>
<evidence type="ECO:0008006" key="4">
    <source>
        <dbReference type="Google" id="ProtNLM"/>
    </source>
</evidence>
<organism evidence="2 3">
    <name type="scientific">Tritrichomonas musculus</name>
    <dbReference type="NCBI Taxonomy" id="1915356"/>
    <lineage>
        <taxon>Eukaryota</taxon>
        <taxon>Metamonada</taxon>
        <taxon>Parabasalia</taxon>
        <taxon>Tritrichomonadida</taxon>
        <taxon>Tritrichomonadidae</taxon>
        <taxon>Tritrichomonas</taxon>
    </lineage>
</organism>
<evidence type="ECO:0000256" key="1">
    <source>
        <dbReference type="SAM" id="Coils"/>
    </source>
</evidence>
<dbReference type="Gene3D" id="1.25.10.10">
    <property type="entry name" value="Leucine-rich Repeat Variant"/>
    <property type="match status" value="1"/>
</dbReference>
<sequence length="892" mass="101200">MDEESISKFLIDKEYFLTALELLSENYERTGVPIDILSNFFQDSANFLSFDSSHGINDVSPNTQQNSSTETIRIKNDKISVLEHDVRVLKDSLQEAQEKLKDPKAKLEVKSPSQTLTGSEDKSEEIVIKNLVLKYLQTKGFRITALSFQNEAGKTKKSDEITIPDDVELIHLLRAFLYLQNTSKINIEIENLKKDKIESRDEISKLTVDLDVARKKIKDLELQVNQLLEEKEAKEEKEGKNDKASDLPEREQKIQQELEQIQEQQQEQLQKPSLNFSNDPPSVQLLDSVFADIQPLIKVLEPSKRSYLLGPLHTIVKNHPSRDVRMQGIQLIFNMWDSPDTDQRQAIVDVLKDCANEQDRAEAEILPVVTQMMSSSDVNILSLVSKTVGDFSTILNMQLRYTLLLSIIKQFSEHSSPVVRKAAAADGATLVLSLGSNDDATDKMEDLIDLGKHFVFDADADVSSAGLCAFIPAILRFAQLRKCVGKSIFEYWFKLALSFGTTGSSQLAVLRFKMCAQVLETTIRFILPSEPTNEQRIVSEDDPESKNEDNKEIVIVSQPEFEWITKYLPDALPKLSQILFVPIPVKKEAVKLVTCCCQFMGKMFTNEYIAPVFLKLIDDGLPDQKMNHLAMFICAVSPKCGVDIFYTNAKTFLTYAANETHEFKQTDVENYFSPAFSMLSSLEPSMRTTIFKLCNELSLSHRSGVRSAAMNVISEMLQTCEQKEIENDVFPIVVRLAHDPDESLQFETINVIGQIARFSTVEQLIDSIKSLFDEWFRSKPNIRLQALRSLLSVVNDVDSQFRDTYIIPKLLDIARNKEGWGDFYEQAIIIVVQSLSSMTEFSKQIIRDYIEPLVESLSEIPLVQNDPTFNGLREKFGQSEEKGGFSFLKKNI</sequence>
<feature type="coiled-coil region" evidence="1">
    <location>
        <begin position="189"/>
        <end position="271"/>
    </location>
</feature>
<dbReference type="EMBL" id="JAPFFF010000009">
    <property type="protein sequence ID" value="KAK8883357.1"/>
    <property type="molecule type" value="Genomic_DNA"/>
</dbReference>
<gene>
    <name evidence="2" type="ORF">M9Y10_046007</name>
</gene>
<dbReference type="SUPFAM" id="SSF48371">
    <property type="entry name" value="ARM repeat"/>
    <property type="match status" value="1"/>
</dbReference>
<dbReference type="PROSITE" id="PS50896">
    <property type="entry name" value="LISH"/>
    <property type="match status" value="1"/>
</dbReference>
<protein>
    <recommendedName>
        <fullName evidence="4">LisH domain-containing protein</fullName>
    </recommendedName>
</protein>